<evidence type="ECO:0000256" key="2">
    <source>
        <dbReference type="ARBA" id="ARBA00023125"/>
    </source>
</evidence>
<protein>
    <submittedName>
        <fullName evidence="5">LacI family DNA-binding transcriptional regulator</fullName>
    </submittedName>
</protein>
<dbReference type="InterPro" id="IPR046335">
    <property type="entry name" value="LacI/GalR-like_sensor"/>
</dbReference>
<dbReference type="PANTHER" id="PTHR30146">
    <property type="entry name" value="LACI-RELATED TRANSCRIPTIONAL REPRESSOR"/>
    <property type="match status" value="1"/>
</dbReference>
<gene>
    <name evidence="5" type="ORF">QE109_07795</name>
</gene>
<dbReference type="Proteomes" id="UP001158045">
    <property type="component" value="Unassembled WGS sequence"/>
</dbReference>
<dbReference type="SUPFAM" id="SSF53822">
    <property type="entry name" value="Periplasmic binding protein-like I"/>
    <property type="match status" value="1"/>
</dbReference>
<keyword evidence="1" id="KW-0805">Transcription regulation</keyword>
<dbReference type="PRINTS" id="PR00036">
    <property type="entry name" value="HTHLACI"/>
</dbReference>
<evidence type="ECO:0000259" key="4">
    <source>
        <dbReference type="PROSITE" id="PS50932"/>
    </source>
</evidence>
<dbReference type="PROSITE" id="PS50932">
    <property type="entry name" value="HTH_LACI_2"/>
    <property type="match status" value="1"/>
</dbReference>
<dbReference type="SMART" id="SM00354">
    <property type="entry name" value="HTH_LACI"/>
    <property type="match status" value="1"/>
</dbReference>
<dbReference type="EMBL" id="JARYZI010000004">
    <property type="protein sequence ID" value="MDH8678045.1"/>
    <property type="molecule type" value="Genomic_DNA"/>
</dbReference>
<feature type="domain" description="HTH lacI-type" evidence="4">
    <location>
        <begin position="2"/>
        <end position="52"/>
    </location>
</feature>
<evidence type="ECO:0000256" key="3">
    <source>
        <dbReference type="ARBA" id="ARBA00023163"/>
    </source>
</evidence>
<name>A0ABT6NC92_9FIRM</name>
<dbReference type="InterPro" id="IPR010982">
    <property type="entry name" value="Lambda_DNA-bd_dom_sf"/>
</dbReference>
<dbReference type="Gene3D" id="3.40.50.2300">
    <property type="match status" value="2"/>
</dbReference>
<dbReference type="CDD" id="cd01392">
    <property type="entry name" value="HTH_LacI"/>
    <property type="match status" value="1"/>
</dbReference>
<sequence>MVTIKEIAQKAGVSPATVSRVLNEDKNISVREETRIKIYEAAEELEYIPLIQKYSTRLNMSHSDLKIMVICAFTSQLEIEDPYYLAIRFGIDEECKKRGIEIHRVYAKEMNEELLTHKFNGAIAVGSFTTENVNKMAALFEHIIFLDSDPDDERFDAVTVNLDAGMKKILKFLSEHDVKNIGYIGGRDYHELLKHKQDQREITFIDVMSKAGNLKDEWVWIGEFSSDSAYELVKDHIDINHLPECFIVANDSMAVGVLRAFYELGIKIPDQVSIISFNDIPQAKFTTPALSTLKIHSEQMGVIAVKTLLDRISNERVVPCRVSIATQLVIRDSFKQTNEK</sequence>
<dbReference type="InterPro" id="IPR000843">
    <property type="entry name" value="HTH_LacI"/>
</dbReference>
<keyword evidence="3" id="KW-0804">Transcription</keyword>
<evidence type="ECO:0000256" key="1">
    <source>
        <dbReference type="ARBA" id="ARBA00023015"/>
    </source>
</evidence>
<reference evidence="5 6" key="1">
    <citation type="submission" date="2023-04" db="EMBL/GenBank/DDBJ databases">
        <title>Fusibacter bizertensis strain WBS, isolated from littoral bottom sediments of the Arctic seas - biochemical and genomic analysis.</title>
        <authorList>
            <person name="Brioukhanov A.L."/>
        </authorList>
    </citation>
    <scope>NUCLEOTIDE SEQUENCE [LARGE SCALE GENOMIC DNA]</scope>
    <source>
        <strain evidence="5 6">WBS</strain>
    </source>
</reference>
<accession>A0ABT6NC92</accession>
<proteinExistence type="predicted"/>
<dbReference type="SUPFAM" id="SSF47413">
    <property type="entry name" value="lambda repressor-like DNA-binding domains"/>
    <property type="match status" value="1"/>
</dbReference>
<comment type="caution">
    <text evidence="5">The sequence shown here is derived from an EMBL/GenBank/DDBJ whole genome shotgun (WGS) entry which is preliminary data.</text>
</comment>
<organism evidence="5 6">
    <name type="scientific">Fusibacter bizertensis</name>
    <dbReference type="NCBI Taxonomy" id="1488331"/>
    <lineage>
        <taxon>Bacteria</taxon>
        <taxon>Bacillati</taxon>
        <taxon>Bacillota</taxon>
        <taxon>Clostridia</taxon>
        <taxon>Eubacteriales</taxon>
        <taxon>Eubacteriales Family XII. Incertae Sedis</taxon>
        <taxon>Fusibacter</taxon>
    </lineage>
</organism>
<keyword evidence="6" id="KW-1185">Reference proteome</keyword>
<dbReference type="RefSeq" id="WP_281093873.1">
    <property type="nucleotide sequence ID" value="NZ_JARYZI010000004.1"/>
</dbReference>
<dbReference type="Pfam" id="PF13377">
    <property type="entry name" value="Peripla_BP_3"/>
    <property type="match status" value="1"/>
</dbReference>
<dbReference type="PANTHER" id="PTHR30146:SF149">
    <property type="entry name" value="HTH-TYPE TRANSCRIPTIONAL REGULATOR EBGR"/>
    <property type="match status" value="1"/>
</dbReference>
<dbReference type="PROSITE" id="PS00356">
    <property type="entry name" value="HTH_LACI_1"/>
    <property type="match status" value="1"/>
</dbReference>
<dbReference type="Pfam" id="PF00356">
    <property type="entry name" value="LacI"/>
    <property type="match status" value="1"/>
</dbReference>
<dbReference type="GO" id="GO:0003677">
    <property type="term" value="F:DNA binding"/>
    <property type="evidence" value="ECO:0007669"/>
    <property type="project" value="UniProtKB-KW"/>
</dbReference>
<dbReference type="InterPro" id="IPR028082">
    <property type="entry name" value="Peripla_BP_I"/>
</dbReference>
<dbReference type="CDD" id="cd01544">
    <property type="entry name" value="PBP1_GalR"/>
    <property type="match status" value="1"/>
</dbReference>
<evidence type="ECO:0000313" key="5">
    <source>
        <dbReference type="EMBL" id="MDH8678045.1"/>
    </source>
</evidence>
<dbReference type="Gene3D" id="1.10.260.40">
    <property type="entry name" value="lambda repressor-like DNA-binding domains"/>
    <property type="match status" value="1"/>
</dbReference>
<keyword evidence="2 5" id="KW-0238">DNA-binding</keyword>
<evidence type="ECO:0000313" key="6">
    <source>
        <dbReference type="Proteomes" id="UP001158045"/>
    </source>
</evidence>